<accession>A0AAX4NZK2</accession>
<dbReference type="InterPro" id="IPR029026">
    <property type="entry name" value="tRNA_m1G_MTases_N"/>
</dbReference>
<keyword evidence="4" id="KW-1185">Reference proteome</keyword>
<dbReference type="InterPro" id="IPR029028">
    <property type="entry name" value="Alpha/beta_knot_MTases"/>
</dbReference>
<evidence type="ECO:0000256" key="2">
    <source>
        <dbReference type="SAM" id="MobiDB-lite"/>
    </source>
</evidence>
<dbReference type="InterPro" id="IPR003750">
    <property type="entry name" value="Put_MeTrfase-C9orf114-like"/>
</dbReference>
<dbReference type="Proteomes" id="UP001472866">
    <property type="component" value="Chromosome 01"/>
</dbReference>
<feature type="region of interest" description="Disordered" evidence="2">
    <location>
        <begin position="184"/>
        <end position="203"/>
    </location>
</feature>
<protein>
    <submittedName>
        <fullName evidence="3">RNA methyltransferase</fullName>
    </submittedName>
</protein>
<proteinExistence type="inferred from homology"/>
<sequence>MGGQQQNENGDKGPPTRGVPFTVSLAVCSSMVDNAQSLELATMMAGQVARCAGIFCADEVVVIDDSPSSEGGEKTVSSHAAFLARVLQYMETPQYLRRSLIAQHPHLKHVGLLPPLNAPHHPRSTEWTKYREGVVERVAASTSGADAEPDHSLVNVGLDRPAKVHRALSVGERVTVRMKDKGFPKAGDEAAAGDGGGGGEWYRGKVVDSREPRRRKGSFWGYSVRLARTLSEALEGGDREYDLKIGTSERGEVFDPTRPDCSLPEFSSLLVCFGAVEGLERAYAGDPKLKSREGGQGTRTIRAEEAILVSMALLSTKLPRFFSENAVNATVGGGGGNDAEE</sequence>
<dbReference type="AlphaFoldDB" id="A0AAX4NZK2"/>
<dbReference type="InterPro" id="IPR012340">
    <property type="entry name" value="NA-bd_OB-fold"/>
</dbReference>
<dbReference type="GO" id="GO:0008168">
    <property type="term" value="F:methyltransferase activity"/>
    <property type="evidence" value="ECO:0007669"/>
    <property type="project" value="UniProtKB-KW"/>
</dbReference>
<gene>
    <name evidence="3" type="ORF">HKI87_01g09080</name>
</gene>
<name>A0AAX4NZK2_9CHLO</name>
<dbReference type="SUPFAM" id="SSF75217">
    <property type="entry name" value="alpha/beta knot"/>
    <property type="match status" value="1"/>
</dbReference>
<evidence type="ECO:0000313" key="4">
    <source>
        <dbReference type="Proteomes" id="UP001472866"/>
    </source>
</evidence>
<reference evidence="3 4" key="1">
    <citation type="submission" date="2024-03" db="EMBL/GenBank/DDBJ databases">
        <title>Complete genome sequence of the green alga Chloropicon roscoffensis RCC1871.</title>
        <authorList>
            <person name="Lemieux C."/>
            <person name="Pombert J.-F."/>
            <person name="Otis C."/>
            <person name="Turmel M."/>
        </authorList>
    </citation>
    <scope>NUCLEOTIDE SEQUENCE [LARGE SCALE GENOMIC DNA]</scope>
    <source>
        <strain evidence="3 4">RCC1871</strain>
    </source>
</reference>
<dbReference type="Pfam" id="PF02598">
    <property type="entry name" value="Methyltrn_RNA_3"/>
    <property type="match status" value="1"/>
</dbReference>
<dbReference type="PANTHER" id="PTHR12150">
    <property type="entry name" value="CLASS IV SAM-BINDING METHYLTRANSFERASE-RELATED"/>
    <property type="match status" value="1"/>
</dbReference>
<organism evidence="3 4">
    <name type="scientific">Chloropicon roscoffensis</name>
    <dbReference type="NCBI Taxonomy" id="1461544"/>
    <lineage>
        <taxon>Eukaryota</taxon>
        <taxon>Viridiplantae</taxon>
        <taxon>Chlorophyta</taxon>
        <taxon>Chloropicophyceae</taxon>
        <taxon>Chloropicales</taxon>
        <taxon>Chloropicaceae</taxon>
        <taxon>Chloropicon</taxon>
    </lineage>
</organism>
<keyword evidence="3" id="KW-0808">Transferase</keyword>
<dbReference type="CDD" id="cd18086">
    <property type="entry name" value="HsC9orf114-like"/>
    <property type="match status" value="1"/>
</dbReference>
<comment type="similarity">
    <text evidence="1">Belongs to the class IV-like SAM-binding methyltransferase superfamily.</text>
</comment>
<dbReference type="SUPFAM" id="SSF50249">
    <property type="entry name" value="Nucleic acid-binding proteins"/>
    <property type="match status" value="1"/>
</dbReference>
<dbReference type="Gene3D" id="2.40.50.140">
    <property type="entry name" value="Nucleic acid-binding proteins"/>
    <property type="match status" value="1"/>
</dbReference>
<evidence type="ECO:0000313" key="3">
    <source>
        <dbReference type="EMBL" id="WZN59382.1"/>
    </source>
</evidence>
<dbReference type="PANTHER" id="PTHR12150:SF13">
    <property type="entry name" value="METHYLTRANSFERASE C9ORF114-RELATED"/>
    <property type="match status" value="1"/>
</dbReference>
<keyword evidence="3" id="KW-0489">Methyltransferase</keyword>
<dbReference type="Gene3D" id="3.40.1280.10">
    <property type="match status" value="1"/>
</dbReference>
<dbReference type="GO" id="GO:0032259">
    <property type="term" value="P:methylation"/>
    <property type="evidence" value="ECO:0007669"/>
    <property type="project" value="UniProtKB-KW"/>
</dbReference>
<dbReference type="EMBL" id="CP151501">
    <property type="protein sequence ID" value="WZN59382.1"/>
    <property type="molecule type" value="Genomic_DNA"/>
</dbReference>
<evidence type="ECO:0000256" key="1">
    <source>
        <dbReference type="ARBA" id="ARBA00009841"/>
    </source>
</evidence>